<dbReference type="GO" id="GO:0005886">
    <property type="term" value="C:plasma membrane"/>
    <property type="evidence" value="ECO:0007669"/>
    <property type="project" value="UniProtKB-SubCell"/>
</dbReference>
<keyword evidence="5 6" id="KW-0472">Membrane</keyword>
<dbReference type="Proteomes" id="UP000008792">
    <property type="component" value="Unassembled WGS sequence"/>
</dbReference>
<keyword evidence="4 6" id="KW-1133">Transmembrane helix</keyword>
<dbReference type="GO" id="GO:0050909">
    <property type="term" value="P:sensory perception of taste"/>
    <property type="evidence" value="ECO:0007669"/>
    <property type="project" value="InterPro"/>
</dbReference>
<feature type="transmembrane region" description="Helical" evidence="6">
    <location>
        <begin position="36"/>
        <end position="54"/>
    </location>
</feature>
<sequence length="393" mass="45615">MWHLSGELDVASLRRMRGSMHCLLILPPRSHLYMKLLYNIALLVYIGFIFRLLSHNIVFLDNKSGIFYLAGILELLIGHCVVAMELLWSNQSKKIEQQFQEIHDILRIRLGRKVNLVRIEGYCNVIYRFNFIRIAVLATVTIYNLITTKNFFLLCNLYSETLFTLRCGEFSLHTVLVLAFFQELNEAANEILLGMERLRLDLCSDYSFFSECFAGLQQTHLLLWKTQRDIEQNFLRSLIVVIMKNFVDTAVTLYWMFVNIIQKRVSGVIQLYGLTEELGKLLEIGIPCWICTRCGSLQRQFRSLFHGLTANRHNKHLNNALLRISVQLGQETAQFSVGGFLIINNEMLGKFLFGMLSYFIICIQFQLTFIDHIEEEHATGLVTSTEFNYSKYA</sequence>
<keyword evidence="8" id="KW-1185">Reference proteome</keyword>
<gene>
    <name evidence="7" type="primary">Dvir\GJ22628</name>
    <name evidence="7" type="ORF">Dvir_GJ22628</name>
</gene>
<accession>B4M028</accession>
<evidence type="ECO:0000256" key="1">
    <source>
        <dbReference type="ARBA" id="ARBA00004651"/>
    </source>
</evidence>
<dbReference type="InterPro" id="IPR013604">
    <property type="entry name" value="7TM_chemorcpt"/>
</dbReference>
<dbReference type="OrthoDB" id="7862671at2759"/>
<evidence type="ECO:0000256" key="2">
    <source>
        <dbReference type="ARBA" id="ARBA00022475"/>
    </source>
</evidence>
<feature type="transmembrane region" description="Helical" evidence="6">
    <location>
        <begin position="66"/>
        <end position="88"/>
    </location>
</feature>
<keyword evidence="3 6" id="KW-0812">Transmembrane</keyword>
<keyword evidence="6" id="KW-0807">Transducer</keyword>
<keyword evidence="6" id="KW-0675">Receptor</keyword>
<dbReference type="KEGG" id="dvi:6629664"/>
<dbReference type="GO" id="GO:0007165">
    <property type="term" value="P:signal transduction"/>
    <property type="evidence" value="ECO:0007669"/>
    <property type="project" value="UniProtKB-KW"/>
</dbReference>
<evidence type="ECO:0000256" key="3">
    <source>
        <dbReference type="ARBA" id="ARBA00022692"/>
    </source>
</evidence>
<comment type="caution">
    <text evidence="6">Lacks conserved residue(s) required for the propagation of feature annotation.</text>
</comment>
<reference evidence="7 8" key="1">
    <citation type="journal article" date="2007" name="Nature">
        <title>Evolution of genes and genomes on the Drosophila phylogeny.</title>
        <authorList>
            <consortium name="Drosophila 12 Genomes Consortium"/>
            <person name="Clark A.G."/>
            <person name="Eisen M.B."/>
            <person name="Smith D.R."/>
            <person name="Bergman C.M."/>
            <person name="Oliver B."/>
            <person name="Markow T.A."/>
            <person name="Kaufman T.C."/>
            <person name="Kellis M."/>
            <person name="Gelbart W."/>
            <person name="Iyer V.N."/>
            <person name="Pollard D.A."/>
            <person name="Sackton T.B."/>
            <person name="Larracuente A.M."/>
            <person name="Singh N.D."/>
            <person name="Abad J.P."/>
            <person name="Abt D.N."/>
            <person name="Adryan B."/>
            <person name="Aguade M."/>
            <person name="Akashi H."/>
            <person name="Anderson W.W."/>
            <person name="Aquadro C.F."/>
            <person name="Ardell D.H."/>
            <person name="Arguello R."/>
            <person name="Artieri C.G."/>
            <person name="Barbash D.A."/>
            <person name="Barker D."/>
            <person name="Barsanti P."/>
            <person name="Batterham P."/>
            <person name="Batzoglou S."/>
            <person name="Begun D."/>
            <person name="Bhutkar A."/>
            <person name="Blanco E."/>
            <person name="Bosak S.A."/>
            <person name="Bradley R.K."/>
            <person name="Brand A.D."/>
            <person name="Brent M.R."/>
            <person name="Brooks A.N."/>
            <person name="Brown R.H."/>
            <person name="Butlin R.K."/>
            <person name="Caggese C."/>
            <person name="Calvi B.R."/>
            <person name="Bernardo de Carvalho A."/>
            <person name="Caspi A."/>
            <person name="Castrezana S."/>
            <person name="Celniker S.E."/>
            <person name="Chang J.L."/>
            <person name="Chapple C."/>
            <person name="Chatterji S."/>
            <person name="Chinwalla A."/>
            <person name="Civetta A."/>
            <person name="Clifton S.W."/>
            <person name="Comeron J.M."/>
            <person name="Costello J.C."/>
            <person name="Coyne J.A."/>
            <person name="Daub J."/>
            <person name="David R.G."/>
            <person name="Delcher A.L."/>
            <person name="Delehaunty K."/>
            <person name="Do C.B."/>
            <person name="Ebling H."/>
            <person name="Edwards K."/>
            <person name="Eickbush T."/>
            <person name="Evans J.D."/>
            <person name="Filipski A."/>
            <person name="Findeiss S."/>
            <person name="Freyhult E."/>
            <person name="Fulton L."/>
            <person name="Fulton R."/>
            <person name="Garcia A.C."/>
            <person name="Gardiner A."/>
            <person name="Garfield D.A."/>
            <person name="Garvin B.E."/>
            <person name="Gibson G."/>
            <person name="Gilbert D."/>
            <person name="Gnerre S."/>
            <person name="Godfrey J."/>
            <person name="Good R."/>
            <person name="Gotea V."/>
            <person name="Gravely B."/>
            <person name="Greenberg A.J."/>
            <person name="Griffiths-Jones S."/>
            <person name="Gross S."/>
            <person name="Guigo R."/>
            <person name="Gustafson E.A."/>
            <person name="Haerty W."/>
            <person name="Hahn M.W."/>
            <person name="Halligan D.L."/>
            <person name="Halpern A.L."/>
            <person name="Halter G.M."/>
            <person name="Han M.V."/>
            <person name="Heger A."/>
            <person name="Hillier L."/>
            <person name="Hinrichs A.S."/>
            <person name="Holmes I."/>
            <person name="Hoskins R.A."/>
            <person name="Hubisz M.J."/>
            <person name="Hultmark D."/>
            <person name="Huntley M.A."/>
            <person name="Jaffe D.B."/>
            <person name="Jagadeeshan S."/>
            <person name="Jeck W.R."/>
            <person name="Johnson J."/>
            <person name="Jones C.D."/>
            <person name="Jordan W.C."/>
            <person name="Karpen G.H."/>
            <person name="Kataoka E."/>
            <person name="Keightley P.D."/>
            <person name="Kheradpour P."/>
            <person name="Kirkness E.F."/>
            <person name="Koerich L.B."/>
            <person name="Kristiansen K."/>
            <person name="Kudrna D."/>
            <person name="Kulathinal R.J."/>
            <person name="Kumar S."/>
            <person name="Kwok R."/>
            <person name="Lander E."/>
            <person name="Langley C.H."/>
            <person name="Lapoint R."/>
            <person name="Lazzaro B.P."/>
            <person name="Lee S.J."/>
            <person name="Levesque L."/>
            <person name="Li R."/>
            <person name="Lin C.F."/>
            <person name="Lin M.F."/>
            <person name="Lindblad-Toh K."/>
            <person name="Llopart A."/>
            <person name="Long M."/>
            <person name="Low L."/>
            <person name="Lozovsky E."/>
            <person name="Lu J."/>
            <person name="Luo M."/>
            <person name="Machado C.A."/>
            <person name="Makalowski W."/>
            <person name="Marzo M."/>
            <person name="Matsuda M."/>
            <person name="Matzkin L."/>
            <person name="McAllister B."/>
            <person name="McBride C.S."/>
            <person name="McKernan B."/>
            <person name="McKernan K."/>
            <person name="Mendez-Lago M."/>
            <person name="Minx P."/>
            <person name="Mollenhauer M.U."/>
            <person name="Montooth K."/>
            <person name="Mount S.M."/>
            <person name="Mu X."/>
            <person name="Myers E."/>
            <person name="Negre B."/>
            <person name="Newfeld S."/>
            <person name="Nielsen R."/>
            <person name="Noor M.A."/>
            <person name="O'Grady P."/>
            <person name="Pachter L."/>
            <person name="Papaceit M."/>
            <person name="Parisi M.J."/>
            <person name="Parisi M."/>
            <person name="Parts L."/>
            <person name="Pedersen J.S."/>
            <person name="Pesole G."/>
            <person name="Phillippy A.M."/>
            <person name="Ponting C.P."/>
            <person name="Pop M."/>
            <person name="Porcelli D."/>
            <person name="Powell J.R."/>
            <person name="Prohaska S."/>
            <person name="Pruitt K."/>
            <person name="Puig M."/>
            <person name="Quesneville H."/>
            <person name="Ram K.R."/>
            <person name="Rand D."/>
            <person name="Rasmussen M.D."/>
            <person name="Reed L.K."/>
            <person name="Reenan R."/>
            <person name="Reily A."/>
            <person name="Remington K.A."/>
            <person name="Rieger T.T."/>
            <person name="Ritchie M.G."/>
            <person name="Robin C."/>
            <person name="Rogers Y.H."/>
            <person name="Rohde C."/>
            <person name="Rozas J."/>
            <person name="Rubenfield M.J."/>
            <person name="Ruiz A."/>
            <person name="Russo S."/>
            <person name="Salzberg S.L."/>
            <person name="Sanchez-Gracia A."/>
            <person name="Saranga D.J."/>
            <person name="Sato H."/>
            <person name="Schaeffer S.W."/>
            <person name="Schatz M.C."/>
            <person name="Schlenke T."/>
            <person name="Schwartz R."/>
            <person name="Segarra C."/>
            <person name="Singh R.S."/>
            <person name="Sirot L."/>
            <person name="Sirota M."/>
            <person name="Sisneros N.B."/>
            <person name="Smith C.D."/>
            <person name="Smith T.F."/>
            <person name="Spieth J."/>
            <person name="Stage D.E."/>
            <person name="Stark A."/>
            <person name="Stephan W."/>
            <person name="Strausberg R.L."/>
            <person name="Strempel S."/>
            <person name="Sturgill D."/>
            <person name="Sutton G."/>
            <person name="Sutton G.G."/>
            <person name="Tao W."/>
            <person name="Teichmann S."/>
            <person name="Tobari Y.N."/>
            <person name="Tomimura Y."/>
            <person name="Tsolas J.M."/>
            <person name="Valente V.L."/>
            <person name="Venter E."/>
            <person name="Venter J.C."/>
            <person name="Vicario S."/>
            <person name="Vieira F.G."/>
            <person name="Vilella A.J."/>
            <person name="Villasante A."/>
            <person name="Walenz B."/>
            <person name="Wang J."/>
            <person name="Wasserman M."/>
            <person name="Watts T."/>
            <person name="Wilson D."/>
            <person name="Wilson R.K."/>
            <person name="Wing R.A."/>
            <person name="Wolfner M.F."/>
            <person name="Wong A."/>
            <person name="Wong G.K."/>
            <person name="Wu C.I."/>
            <person name="Wu G."/>
            <person name="Yamamoto D."/>
            <person name="Yang H.P."/>
            <person name="Yang S.P."/>
            <person name="Yorke J.A."/>
            <person name="Yoshida K."/>
            <person name="Zdobnov E."/>
            <person name="Zhang P."/>
            <person name="Zhang Y."/>
            <person name="Zimin A.V."/>
            <person name="Baldwin J."/>
            <person name="Abdouelleil A."/>
            <person name="Abdulkadir J."/>
            <person name="Abebe A."/>
            <person name="Abera B."/>
            <person name="Abreu J."/>
            <person name="Acer S.C."/>
            <person name="Aftuck L."/>
            <person name="Alexander A."/>
            <person name="An P."/>
            <person name="Anderson E."/>
            <person name="Anderson S."/>
            <person name="Arachi H."/>
            <person name="Azer M."/>
            <person name="Bachantsang P."/>
            <person name="Barry A."/>
            <person name="Bayul T."/>
            <person name="Berlin A."/>
            <person name="Bessette D."/>
            <person name="Bloom T."/>
            <person name="Blye J."/>
            <person name="Boguslavskiy L."/>
            <person name="Bonnet C."/>
            <person name="Boukhgalter B."/>
            <person name="Bourzgui I."/>
            <person name="Brown A."/>
            <person name="Cahill P."/>
            <person name="Channer S."/>
            <person name="Cheshatsang Y."/>
            <person name="Chuda L."/>
            <person name="Citroen M."/>
            <person name="Collymore A."/>
            <person name="Cooke P."/>
            <person name="Costello M."/>
            <person name="D'Aco K."/>
            <person name="Daza R."/>
            <person name="De Haan G."/>
            <person name="DeGray S."/>
            <person name="DeMaso C."/>
            <person name="Dhargay N."/>
            <person name="Dooley K."/>
            <person name="Dooley E."/>
            <person name="Doricent M."/>
            <person name="Dorje P."/>
            <person name="Dorjee K."/>
            <person name="Dupes A."/>
            <person name="Elong R."/>
            <person name="Falk J."/>
            <person name="Farina A."/>
            <person name="Faro S."/>
            <person name="Ferguson D."/>
            <person name="Fisher S."/>
            <person name="Foley C.D."/>
            <person name="Franke A."/>
            <person name="Friedrich D."/>
            <person name="Gadbois L."/>
            <person name="Gearin G."/>
            <person name="Gearin C.R."/>
            <person name="Giannoukos G."/>
            <person name="Goode T."/>
            <person name="Graham J."/>
            <person name="Grandbois E."/>
            <person name="Grewal S."/>
            <person name="Gyaltsen K."/>
            <person name="Hafez N."/>
            <person name="Hagos B."/>
            <person name="Hall J."/>
            <person name="Henson C."/>
            <person name="Hollinger A."/>
            <person name="Honan T."/>
            <person name="Huard M.D."/>
            <person name="Hughes L."/>
            <person name="Hurhula B."/>
            <person name="Husby M.E."/>
            <person name="Kamat A."/>
            <person name="Kanga B."/>
            <person name="Kashin S."/>
            <person name="Khazanovich D."/>
            <person name="Kisner P."/>
            <person name="Lance K."/>
            <person name="Lara M."/>
            <person name="Lee W."/>
            <person name="Lennon N."/>
            <person name="Letendre F."/>
            <person name="LeVine R."/>
            <person name="Lipovsky A."/>
            <person name="Liu X."/>
            <person name="Liu J."/>
            <person name="Liu S."/>
            <person name="Lokyitsang T."/>
            <person name="Lokyitsang Y."/>
            <person name="Lubonja R."/>
            <person name="Lui A."/>
            <person name="MacDonald P."/>
            <person name="Magnisalis V."/>
            <person name="Maru K."/>
            <person name="Matthews C."/>
            <person name="McCusker W."/>
            <person name="McDonough S."/>
            <person name="Mehta T."/>
            <person name="Meldrim J."/>
            <person name="Meneus L."/>
            <person name="Mihai O."/>
            <person name="Mihalev A."/>
            <person name="Mihova T."/>
            <person name="Mittelman R."/>
            <person name="Mlenga V."/>
            <person name="Montmayeur A."/>
            <person name="Mulrain L."/>
            <person name="Navidi A."/>
            <person name="Naylor J."/>
            <person name="Negash T."/>
            <person name="Nguyen T."/>
            <person name="Nguyen N."/>
            <person name="Nicol R."/>
            <person name="Norbu C."/>
            <person name="Norbu N."/>
            <person name="Novod N."/>
            <person name="O'Neill B."/>
            <person name="Osman S."/>
            <person name="Markiewicz E."/>
            <person name="Oyono O.L."/>
            <person name="Patti C."/>
            <person name="Phunkhang P."/>
            <person name="Pierre F."/>
            <person name="Priest M."/>
            <person name="Raghuraman S."/>
            <person name="Rege F."/>
            <person name="Reyes R."/>
            <person name="Rise C."/>
            <person name="Rogov P."/>
            <person name="Ross K."/>
            <person name="Ryan E."/>
            <person name="Settipalli S."/>
            <person name="Shea T."/>
            <person name="Sherpa N."/>
            <person name="Shi L."/>
            <person name="Shih D."/>
            <person name="Sparrow T."/>
            <person name="Spaulding J."/>
            <person name="Stalker J."/>
            <person name="Stange-Thomann N."/>
            <person name="Stavropoulos S."/>
            <person name="Stone C."/>
            <person name="Strader C."/>
            <person name="Tesfaye S."/>
            <person name="Thomson T."/>
            <person name="Thoulutsang Y."/>
            <person name="Thoulutsang D."/>
            <person name="Topham K."/>
            <person name="Topping I."/>
            <person name="Tsamla T."/>
            <person name="Vassiliev H."/>
            <person name="Vo A."/>
            <person name="Wangchuk T."/>
            <person name="Wangdi T."/>
            <person name="Weiand M."/>
            <person name="Wilkinson J."/>
            <person name="Wilson A."/>
            <person name="Yadav S."/>
            <person name="Young G."/>
            <person name="Yu Q."/>
            <person name="Zembek L."/>
            <person name="Zhong D."/>
            <person name="Zimmer A."/>
            <person name="Zwirko Z."/>
            <person name="Jaffe D.B."/>
            <person name="Alvarez P."/>
            <person name="Brockman W."/>
            <person name="Butler J."/>
            <person name="Chin C."/>
            <person name="Gnerre S."/>
            <person name="Grabherr M."/>
            <person name="Kleber M."/>
            <person name="Mauceli E."/>
            <person name="MacCallum I."/>
        </authorList>
    </citation>
    <scope>NUCLEOTIDE SEQUENCE [LARGE SCALE GENOMIC DNA]</scope>
    <source>
        <strain evidence="8">Tucson 15010-1051.87</strain>
    </source>
</reference>
<organism evidence="7 8">
    <name type="scientific">Drosophila virilis</name>
    <name type="common">Fruit fly</name>
    <dbReference type="NCBI Taxonomy" id="7244"/>
    <lineage>
        <taxon>Eukaryota</taxon>
        <taxon>Metazoa</taxon>
        <taxon>Ecdysozoa</taxon>
        <taxon>Arthropoda</taxon>
        <taxon>Hexapoda</taxon>
        <taxon>Insecta</taxon>
        <taxon>Pterygota</taxon>
        <taxon>Neoptera</taxon>
        <taxon>Endopterygota</taxon>
        <taxon>Diptera</taxon>
        <taxon>Brachycera</taxon>
        <taxon>Muscomorpha</taxon>
        <taxon>Ephydroidea</taxon>
        <taxon>Drosophilidae</taxon>
        <taxon>Drosophila</taxon>
    </lineage>
</organism>
<evidence type="ECO:0000313" key="8">
    <source>
        <dbReference type="Proteomes" id="UP000008792"/>
    </source>
</evidence>
<dbReference type="EMBL" id="CH940650">
    <property type="protein sequence ID" value="EDW68278.2"/>
    <property type="molecule type" value="Genomic_DNA"/>
</dbReference>
<keyword evidence="2 6" id="KW-1003">Cell membrane</keyword>
<comment type="function">
    <text evidence="6">Gustatory receptor which mediates acceptance or avoidance behavior, depending on its substrates.</text>
</comment>
<dbReference type="Pfam" id="PF08395">
    <property type="entry name" value="7tm_7"/>
    <property type="match status" value="1"/>
</dbReference>
<evidence type="ECO:0000313" key="7">
    <source>
        <dbReference type="EMBL" id="EDW68278.2"/>
    </source>
</evidence>
<evidence type="ECO:0000256" key="4">
    <source>
        <dbReference type="ARBA" id="ARBA00022989"/>
    </source>
</evidence>
<evidence type="ECO:0000256" key="6">
    <source>
        <dbReference type="RuleBase" id="RU363108"/>
    </source>
</evidence>
<dbReference type="HOGENOM" id="CLU_058302_0_0_1"/>
<protein>
    <recommendedName>
        <fullName evidence="6">Gustatory receptor</fullName>
    </recommendedName>
</protein>
<comment type="similarity">
    <text evidence="6">Belongs to the insect chemoreceptor superfamily. Gustatory receptor (GR) family.</text>
</comment>
<evidence type="ECO:0000256" key="5">
    <source>
        <dbReference type="ARBA" id="ARBA00023136"/>
    </source>
</evidence>
<dbReference type="InParanoid" id="B4M028"/>
<dbReference type="AlphaFoldDB" id="B4M028"/>
<dbReference type="eggNOG" id="ENOG502T6P4">
    <property type="taxonomic scope" value="Eukaryota"/>
</dbReference>
<comment type="subcellular location">
    <subcellularLocation>
        <location evidence="1 6">Cell membrane</location>
        <topology evidence="1 6">Multi-pass membrane protein</topology>
    </subcellularLocation>
</comment>
<proteinExistence type="inferred from homology"/>
<name>B4M028_DROVI</name>